<proteinExistence type="inferred from homology"/>
<dbReference type="NCBIfam" id="TIGR01951">
    <property type="entry name" value="nusB"/>
    <property type="match status" value="1"/>
</dbReference>
<dbReference type="Pfam" id="PF01029">
    <property type="entry name" value="NusB"/>
    <property type="match status" value="1"/>
</dbReference>
<protein>
    <submittedName>
        <fullName evidence="7">Transcription antitermination factor NusB</fullName>
    </submittedName>
</protein>
<keyword evidence="5" id="KW-0804">Transcription</keyword>
<name>A0ABM6WMG7_9FLAO</name>
<dbReference type="PANTHER" id="PTHR11078">
    <property type="entry name" value="N UTILIZATION SUBSTANCE PROTEIN B-RELATED"/>
    <property type="match status" value="1"/>
</dbReference>
<dbReference type="InterPro" id="IPR011605">
    <property type="entry name" value="NusB_fam"/>
</dbReference>
<accession>A0ABM6WMG7</accession>
<evidence type="ECO:0000313" key="8">
    <source>
        <dbReference type="Proteomes" id="UP000247917"/>
    </source>
</evidence>
<keyword evidence="2" id="KW-0889">Transcription antitermination</keyword>
<keyword evidence="8" id="KW-1185">Reference proteome</keyword>
<evidence type="ECO:0000256" key="4">
    <source>
        <dbReference type="ARBA" id="ARBA00023015"/>
    </source>
</evidence>
<evidence type="ECO:0000256" key="1">
    <source>
        <dbReference type="ARBA" id="ARBA00005952"/>
    </source>
</evidence>
<dbReference type="Proteomes" id="UP000247917">
    <property type="component" value="Chromosome"/>
</dbReference>
<dbReference type="InterPro" id="IPR006027">
    <property type="entry name" value="NusB_RsmB_TIM44"/>
</dbReference>
<keyword evidence="4" id="KW-0805">Transcription regulation</keyword>
<dbReference type="PANTHER" id="PTHR11078:SF3">
    <property type="entry name" value="ANTITERMINATION NUSB DOMAIN-CONTAINING PROTEIN"/>
    <property type="match status" value="1"/>
</dbReference>
<evidence type="ECO:0000256" key="3">
    <source>
        <dbReference type="ARBA" id="ARBA00022884"/>
    </source>
</evidence>
<organism evidence="7 8">
    <name type="scientific">Blattabacterium punctulatus</name>
    <dbReference type="NCBI Taxonomy" id="164514"/>
    <lineage>
        <taxon>Bacteria</taxon>
        <taxon>Pseudomonadati</taxon>
        <taxon>Bacteroidota</taxon>
        <taxon>Flavobacteriia</taxon>
        <taxon>Flavobacteriales</taxon>
        <taxon>Blattabacteriaceae</taxon>
        <taxon>Blattabacterium</taxon>
    </lineage>
</organism>
<dbReference type="RefSeq" id="WP_110495180.1">
    <property type="nucleotide sequence ID" value="NZ_CP029811.1"/>
</dbReference>
<feature type="domain" description="NusB/RsmB/TIM44" evidence="6">
    <location>
        <begin position="197"/>
        <end position="294"/>
    </location>
</feature>
<evidence type="ECO:0000259" key="6">
    <source>
        <dbReference type="Pfam" id="PF01029"/>
    </source>
</evidence>
<dbReference type="EMBL" id="CP029812">
    <property type="protein sequence ID" value="AWU39754.1"/>
    <property type="molecule type" value="Genomic_DNA"/>
</dbReference>
<keyword evidence="3" id="KW-0694">RNA-binding</keyword>
<dbReference type="InterPro" id="IPR035926">
    <property type="entry name" value="NusB-like_sf"/>
</dbReference>
<evidence type="ECO:0000256" key="5">
    <source>
        <dbReference type="ARBA" id="ARBA00023163"/>
    </source>
</evidence>
<dbReference type="Gene3D" id="1.10.940.10">
    <property type="entry name" value="NusB-like"/>
    <property type="match status" value="1"/>
</dbReference>
<reference evidence="7 8" key="1">
    <citation type="journal article" date="2018" name="Genome Biol. Evol.">
        <title>Parallel and Gradual Genome Erosion in the Blattabacterium Endosymbionts of Mastotermes darwiniensis and Cryptocercus Wood Roaches.</title>
        <authorList>
            <person name="Kinjo Y."/>
            <person name="Bourguignon T."/>
            <person name="Tong K.J."/>
            <person name="Kuwahara H."/>
            <person name="Lim S.J."/>
            <person name="Yoon K.B."/>
            <person name="Shigenobu S."/>
            <person name="Park Y.C."/>
            <person name="Nalepa C.A."/>
            <person name="Hongoh Y."/>
            <person name="Ohkuma M."/>
            <person name="Lo N."/>
            <person name="Tokuda G."/>
        </authorList>
    </citation>
    <scope>NUCLEOTIDE SEQUENCE [LARGE SCALE GENOMIC DNA]</scope>
    <source>
        <strain evidence="7 8">CPUsv</strain>
    </source>
</reference>
<gene>
    <name evidence="7" type="primary">nusB</name>
    <name evidence="7" type="ORF">DM808_00950</name>
</gene>
<sequence length="312" mass="37978">MLIRRYFRIRSLQFLYAQHLSKINFKKVEKNMLQNIEELHELYIFLLYLILKIRDKAIKNINEISTKKKINSIQKIAYNSIIKMLSNNKYLLKYKYLKYYEKKLWIKQDESILFLLIKEMQKSQIFKNSIQKFNSSFEEEKNFIIKYYKNSIIPNKKLIDYIEDRYIINGSENLYIAHMIVCKTLQSIKLSTPKNFKLYNIYKNNENKKFIIDLYRNTIYHKDEFNKLIEYISKNWTINRIATLDLIILQMAICEFLYFPNIPPKATINEYIEITKIFCMEKSKIFINGILDKVFKLLYKQNKIFKIEKKLI</sequence>
<evidence type="ECO:0000256" key="2">
    <source>
        <dbReference type="ARBA" id="ARBA00022814"/>
    </source>
</evidence>
<evidence type="ECO:0000313" key="7">
    <source>
        <dbReference type="EMBL" id="AWU39754.1"/>
    </source>
</evidence>
<dbReference type="SUPFAM" id="SSF48013">
    <property type="entry name" value="NusB-like"/>
    <property type="match status" value="1"/>
</dbReference>
<comment type="similarity">
    <text evidence="1">Belongs to the NusB family.</text>
</comment>